<dbReference type="GO" id="GO:0016020">
    <property type="term" value="C:membrane"/>
    <property type="evidence" value="ECO:0007669"/>
    <property type="project" value="UniProtKB-SubCell"/>
</dbReference>
<dbReference type="Gene3D" id="1.10.510.10">
    <property type="entry name" value="Transferase(Phosphotransferase) domain 1"/>
    <property type="match status" value="1"/>
</dbReference>
<evidence type="ECO:0000256" key="5">
    <source>
        <dbReference type="ARBA" id="ARBA00022729"/>
    </source>
</evidence>
<keyword evidence="3" id="KW-0433">Leucine-rich repeat</keyword>
<feature type="chain" id="PRO_5044803897" evidence="10">
    <location>
        <begin position="26"/>
        <end position="610"/>
    </location>
</feature>
<protein>
    <submittedName>
        <fullName evidence="12">Leucine-rich repeat receptor-like protein kinase</fullName>
    </submittedName>
</protein>
<dbReference type="InterPro" id="IPR000719">
    <property type="entry name" value="Prot_kinase_dom"/>
</dbReference>
<reference evidence="13" key="1">
    <citation type="submission" date="2024-07" db="EMBL/GenBank/DDBJ databases">
        <title>Two chromosome-level genome assemblies of Korean endemic species Abeliophyllum distichum and Forsythia ovata (Oleaceae).</title>
        <authorList>
            <person name="Jang H."/>
        </authorList>
    </citation>
    <scope>NUCLEOTIDE SEQUENCE [LARGE SCALE GENOMIC DNA]</scope>
</reference>
<dbReference type="SUPFAM" id="SSF52058">
    <property type="entry name" value="L domain-like"/>
    <property type="match status" value="1"/>
</dbReference>
<evidence type="ECO:0000256" key="10">
    <source>
        <dbReference type="SAM" id="SignalP"/>
    </source>
</evidence>
<dbReference type="InterPro" id="IPR011009">
    <property type="entry name" value="Kinase-like_dom_sf"/>
</dbReference>
<dbReference type="PANTHER" id="PTHR48007:SF40">
    <property type="entry name" value="SERINE-THREONINE_TYROSINE-PROTEIN KINASE CATALYTIC DOMAIN-CONTAINING PROTEIN"/>
    <property type="match status" value="1"/>
</dbReference>
<dbReference type="InterPro" id="IPR046959">
    <property type="entry name" value="PRK1-6/SRF4-like"/>
</dbReference>
<keyword evidence="6" id="KW-0677">Repeat</keyword>
<accession>A0ABD1QRN0</accession>
<evidence type="ECO:0000256" key="6">
    <source>
        <dbReference type="ARBA" id="ARBA00022737"/>
    </source>
</evidence>
<dbReference type="SUPFAM" id="SSF56112">
    <property type="entry name" value="Protein kinase-like (PK-like)"/>
    <property type="match status" value="1"/>
</dbReference>
<keyword evidence="7 9" id="KW-1133">Transmembrane helix</keyword>
<dbReference type="Gene3D" id="3.30.200.20">
    <property type="entry name" value="Phosphorylase Kinase, domain 1"/>
    <property type="match status" value="1"/>
</dbReference>
<dbReference type="Gene3D" id="3.80.10.10">
    <property type="entry name" value="Ribonuclease Inhibitor"/>
    <property type="match status" value="1"/>
</dbReference>
<proteinExistence type="predicted"/>
<evidence type="ECO:0000256" key="4">
    <source>
        <dbReference type="ARBA" id="ARBA00022692"/>
    </source>
</evidence>
<dbReference type="InterPro" id="IPR032675">
    <property type="entry name" value="LRR_dom_sf"/>
</dbReference>
<dbReference type="FunFam" id="3.80.10.10:FF:000722">
    <property type="entry name" value="Leucine-rich repeat receptor-like protein kinase"/>
    <property type="match status" value="1"/>
</dbReference>
<keyword evidence="13" id="KW-1185">Reference proteome</keyword>
<keyword evidence="2" id="KW-0597">Phosphoprotein</keyword>
<dbReference type="Pfam" id="PF00069">
    <property type="entry name" value="Pkinase"/>
    <property type="match status" value="1"/>
</dbReference>
<evidence type="ECO:0000259" key="11">
    <source>
        <dbReference type="PROSITE" id="PS50011"/>
    </source>
</evidence>
<keyword evidence="8 9" id="KW-0472">Membrane</keyword>
<evidence type="ECO:0000313" key="13">
    <source>
        <dbReference type="Proteomes" id="UP001604277"/>
    </source>
</evidence>
<dbReference type="PROSITE" id="PS50011">
    <property type="entry name" value="PROTEIN_KINASE_DOM"/>
    <property type="match status" value="1"/>
</dbReference>
<evidence type="ECO:0000256" key="3">
    <source>
        <dbReference type="ARBA" id="ARBA00022614"/>
    </source>
</evidence>
<dbReference type="AlphaFoldDB" id="A0ABD1QRN0"/>
<feature type="transmembrane region" description="Helical" evidence="9">
    <location>
        <begin position="246"/>
        <end position="270"/>
    </location>
</feature>
<evidence type="ECO:0000256" key="2">
    <source>
        <dbReference type="ARBA" id="ARBA00022553"/>
    </source>
</evidence>
<dbReference type="Proteomes" id="UP001604277">
    <property type="component" value="Unassembled WGS sequence"/>
</dbReference>
<comment type="subcellular location">
    <subcellularLocation>
        <location evidence="1">Membrane</location>
        <topology evidence="1">Single-pass membrane protein</topology>
    </subcellularLocation>
</comment>
<organism evidence="12 13">
    <name type="scientific">Forsythia ovata</name>
    <dbReference type="NCBI Taxonomy" id="205694"/>
    <lineage>
        <taxon>Eukaryota</taxon>
        <taxon>Viridiplantae</taxon>
        <taxon>Streptophyta</taxon>
        <taxon>Embryophyta</taxon>
        <taxon>Tracheophyta</taxon>
        <taxon>Spermatophyta</taxon>
        <taxon>Magnoliopsida</taxon>
        <taxon>eudicotyledons</taxon>
        <taxon>Gunneridae</taxon>
        <taxon>Pentapetalae</taxon>
        <taxon>asterids</taxon>
        <taxon>lamiids</taxon>
        <taxon>Lamiales</taxon>
        <taxon>Oleaceae</taxon>
        <taxon>Forsythieae</taxon>
        <taxon>Forsythia</taxon>
    </lineage>
</organism>
<feature type="signal peptide" evidence="10">
    <location>
        <begin position="1"/>
        <end position="25"/>
    </location>
</feature>
<dbReference type="EMBL" id="JBFOLJ010000014">
    <property type="protein sequence ID" value="KAL2478880.1"/>
    <property type="molecule type" value="Genomic_DNA"/>
</dbReference>
<evidence type="ECO:0000256" key="1">
    <source>
        <dbReference type="ARBA" id="ARBA00004167"/>
    </source>
</evidence>
<keyword evidence="4 9" id="KW-0812">Transmembrane</keyword>
<evidence type="ECO:0000256" key="9">
    <source>
        <dbReference type="SAM" id="Phobius"/>
    </source>
</evidence>
<keyword evidence="5 10" id="KW-0732">Signal</keyword>
<sequence length="610" mass="68951">MRTSATRVIIFIIFGLLLFRPSTEGVGVSEYFPDERDALMQLRDIVNSSFNLHGNWTGPPCHKNHSRWAGIACLDWHVTHLVLEGIRLTGSLPPLFLQNITFLSKLSFRNNSLDGPLPDLTNLEHLEFVFLSQNHFSGSIPFDYVDLTKLTRLELQENDLTGKIPPFDQQSLVAFNVSHNQLGGQIPQTPVLARFSMSSYDNNSNLCGWPLGRPCPILPPVPSNAATPSPPPIPPRDNDNGALHPWTLGLIAAAAALVPLSVILIFLCYYRRIFGKETKNEQQGEASIDLIRRRFNRSESTDDPERRVVLEFFDKDKPAMFDLDDLLRASAQVIGKGKLGTTYKAMLECGSVVAVKRLEEMKDLAKKEFIQQMHFLGKMKHENLVEIISFYYSKEEKLIIYEYVPIDNLFTLLHENRGYERATILDWNARLSIIREIAKGVNFLHQYCLPSHKVVPHGNLKSSNILIQRENQIYRVKITDYGLSSLVLSRKSLEQLAVGKTPEFAQGKKLTRKADVYSFGIVLLEIITGKVPAQVDASADDLSDWVRSSVNNDWSTDILDVQIVAEREGYDGMLKLTELALHCTDMAPENRPPMTQVLTRIQAIEFQTKH</sequence>
<comment type="caution">
    <text evidence="12">The sequence shown here is derived from an EMBL/GenBank/DDBJ whole genome shotgun (WGS) entry which is preliminary data.</text>
</comment>
<feature type="domain" description="Protein kinase" evidence="11">
    <location>
        <begin position="328"/>
        <end position="610"/>
    </location>
</feature>
<dbReference type="PANTHER" id="PTHR48007">
    <property type="entry name" value="LEUCINE-RICH REPEAT RECEPTOR-LIKE PROTEIN KINASE PXC1"/>
    <property type="match status" value="1"/>
</dbReference>
<evidence type="ECO:0000313" key="12">
    <source>
        <dbReference type="EMBL" id="KAL2478880.1"/>
    </source>
</evidence>
<evidence type="ECO:0000256" key="7">
    <source>
        <dbReference type="ARBA" id="ARBA00022989"/>
    </source>
</evidence>
<gene>
    <name evidence="12" type="ORF">Fot_47894</name>
</gene>
<name>A0ABD1QRN0_9LAMI</name>
<evidence type="ECO:0000256" key="8">
    <source>
        <dbReference type="ARBA" id="ARBA00023136"/>
    </source>
</evidence>